<reference evidence="1 2" key="1">
    <citation type="journal article" date="2017" name="Int. J. Syst. Evol. Microbiol.">
        <title>Bacillus mangrovi sp. nov., isolated from a sediment sample from a mangrove forest.</title>
        <authorList>
            <person name="Gupta V."/>
            <person name="Singh P.K."/>
            <person name="Korpole S."/>
            <person name="Tanuku N.R.S."/>
            <person name="Pinnaka A.K."/>
        </authorList>
    </citation>
    <scope>NUCLEOTIDE SEQUENCE [LARGE SCALE GENOMIC DNA]</scope>
    <source>
        <strain evidence="1 2">KCTC 33872</strain>
    </source>
</reference>
<evidence type="ECO:0000313" key="1">
    <source>
        <dbReference type="EMBL" id="MTH54933.1"/>
    </source>
</evidence>
<proteinExistence type="predicted"/>
<dbReference type="OrthoDB" id="1725673at2"/>
<comment type="caution">
    <text evidence="1">The sequence shown here is derived from an EMBL/GenBank/DDBJ whole genome shotgun (WGS) entry which is preliminary data.</text>
</comment>
<name>A0A7X2S791_9BACI</name>
<sequence length="222" mass="26875">MKLFTAIGVSHLSFSDGKLIKKKYRKFELTKTEKLTDSLYHFIFQKENMPIHSYYFIVDDLETERYLFVENNEYYKDFCKQFFRVPFMMPETDMDVYLDVHKPEEVYKQVNQVYRDHFYEEHESMPISHFFGQQEWHGNAYLIANRAALLELKDAIDTALLHGESRTVSFPSDGEGYYTYIKCVDEDFDWEQVDMPYHNPKYFSREEAEPYKSFTHYKNHLR</sequence>
<keyword evidence="2" id="KW-1185">Reference proteome</keyword>
<dbReference type="Proteomes" id="UP000434639">
    <property type="component" value="Unassembled WGS sequence"/>
</dbReference>
<organism evidence="1 2">
    <name type="scientific">Metabacillus mangrovi</name>
    <dbReference type="NCBI Taxonomy" id="1491830"/>
    <lineage>
        <taxon>Bacteria</taxon>
        <taxon>Bacillati</taxon>
        <taxon>Bacillota</taxon>
        <taxon>Bacilli</taxon>
        <taxon>Bacillales</taxon>
        <taxon>Bacillaceae</taxon>
        <taxon>Metabacillus</taxon>
    </lineage>
</organism>
<protein>
    <submittedName>
        <fullName evidence="1">Uncharacterized protein</fullName>
    </submittedName>
</protein>
<gene>
    <name evidence="1" type="ORF">GKZ89_16140</name>
</gene>
<evidence type="ECO:0000313" key="2">
    <source>
        <dbReference type="Proteomes" id="UP000434639"/>
    </source>
</evidence>
<accession>A0A7X2S791</accession>
<dbReference type="EMBL" id="WMIB01000020">
    <property type="protein sequence ID" value="MTH54933.1"/>
    <property type="molecule type" value="Genomic_DNA"/>
</dbReference>
<dbReference type="AlphaFoldDB" id="A0A7X2S791"/>
<dbReference type="RefSeq" id="WP_155113440.1">
    <property type="nucleotide sequence ID" value="NZ_WMIB01000020.1"/>
</dbReference>